<evidence type="ECO:0000313" key="2">
    <source>
        <dbReference type="EMBL" id="MBB3105665.1"/>
    </source>
</evidence>
<reference evidence="2 3" key="1">
    <citation type="submission" date="2020-08" db="EMBL/GenBank/DDBJ databases">
        <title>Genomic Encyclopedia of Type Strains, Phase III (KMG-III): the genomes of soil and plant-associated and newly described type strains.</title>
        <authorList>
            <person name="Whitman W."/>
        </authorList>
    </citation>
    <scope>NUCLEOTIDE SEQUENCE [LARGE SCALE GENOMIC DNA]</scope>
    <source>
        <strain evidence="2 3">CECT 5885</strain>
    </source>
</reference>
<evidence type="ECO:0008006" key="4">
    <source>
        <dbReference type="Google" id="ProtNLM"/>
    </source>
</evidence>
<protein>
    <recommendedName>
        <fullName evidence="4">Lipoprotein</fullName>
    </recommendedName>
</protein>
<evidence type="ECO:0000256" key="1">
    <source>
        <dbReference type="SAM" id="SignalP"/>
    </source>
</evidence>
<proteinExistence type="predicted"/>
<keyword evidence="1" id="KW-0732">Signal</keyword>
<accession>A0A839TC79</accession>
<organism evidence="2 3">
    <name type="scientific">Psychrobacter luti</name>
    <dbReference type="NCBI Taxonomy" id="198481"/>
    <lineage>
        <taxon>Bacteria</taxon>
        <taxon>Pseudomonadati</taxon>
        <taxon>Pseudomonadota</taxon>
        <taxon>Gammaproteobacteria</taxon>
        <taxon>Moraxellales</taxon>
        <taxon>Moraxellaceae</taxon>
        <taxon>Psychrobacter</taxon>
    </lineage>
</organism>
<feature type="signal peptide" evidence="1">
    <location>
        <begin position="1"/>
        <end position="18"/>
    </location>
</feature>
<dbReference type="AlphaFoldDB" id="A0A839TC79"/>
<dbReference type="EMBL" id="JACHXL010000001">
    <property type="protein sequence ID" value="MBB3105665.1"/>
    <property type="molecule type" value="Genomic_DNA"/>
</dbReference>
<gene>
    <name evidence="2" type="ORF">FHS24_000156</name>
</gene>
<feature type="chain" id="PRO_5032987944" description="Lipoprotein" evidence="1">
    <location>
        <begin position="19"/>
        <end position="97"/>
    </location>
</feature>
<dbReference type="RefSeq" id="WP_183617859.1">
    <property type="nucleotide sequence ID" value="NZ_CAJHAH010000004.1"/>
</dbReference>
<keyword evidence="3" id="KW-1185">Reference proteome</keyword>
<comment type="caution">
    <text evidence="2">The sequence shown here is derived from an EMBL/GenBank/DDBJ whole genome shotgun (WGS) entry which is preliminary data.</text>
</comment>
<sequence length="97" mass="10528">MKSFTFICLLLATMPLTGCQSFQFVESPIPVKSIPAKAFAVKDVPLTAVPNDNISTSIAPLVMIIPAKNTVDNPFIIDNNVTRTITVKKISTQNHAQ</sequence>
<dbReference type="Proteomes" id="UP000588111">
    <property type="component" value="Unassembled WGS sequence"/>
</dbReference>
<evidence type="ECO:0000313" key="3">
    <source>
        <dbReference type="Proteomes" id="UP000588111"/>
    </source>
</evidence>
<name>A0A839TC79_9GAMM</name>